<organism evidence="1 2">
    <name type="scientific">Candidatus Fonsibacter lacus</name>
    <dbReference type="NCBI Taxonomy" id="2576439"/>
    <lineage>
        <taxon>Bacteria</taxon>
        <taxon>Pseudomonadati</taxon>
        <taxon>Pseudomonadota</taxon>
        <taxon>Alphaproteobacteria</taxon>
        <taxon>Candidatus Pelagibacterales</taxon>
        <taxon>Candidatus Pelagibacterales incertae sedis</taxon>
        <taxon>Candidatus Fonsibacter</taxon>
    </lineage>
</organism>
<dbReference type="AlphaFoldDB" id="A0A964V0B4"/>
<dbReference type="EMBL" id="RGET01000086">
    <property type="protein sequence ID" value="NBN88311.1"/>
    <property type="molecule type" value="Genomic_DNA"/>
</dbReference>
<gene>
    <name evidence="1" type="ORF">EBV32_04395</name>
</gene>
<evidence type="ECO:0000313" key="2">
    <source>
        <dbReference type="Proteomes" id="UP000713222"/>
    </source>
</evidence>
<comment type="caution">
    <text evidence="1">The sequence shown here is derived from an EMBL/GenBank/DDBJ whole genome shotgun (WGS) entry which is preliminary data.</text>
</comment>
<reference evidence="1" key="1">
    <citation type="submission" date="2018-10" db="EMBL/GenBank/DDBJ databases">
        <title>Iterative Subtractive Binning of Freshwater Chronoseries Metagenomes Recovers Nearly Complete Genomes from over Four Hundred Novel Species.</title>
        <authorList>
            <person name="Rodriguez-R L.M."/>
            <person name="Tsementzi D."/>
            <person name="Luo C."/>
            <person name="Konstantinidis K.T."/>
        </authorList>
    </citation>
    <scope>NUCLEOTIDE SEQUENCE</scope>
    <source>
        <strain evidence="1">WB7_6_001</strain>
    </source>
</reference>
<dbReference type="Proteomes" id="UP000713222">
    <property type="component" value="Unassembled WGS sequence"/>
</dbReference>
<proteinExistence type="predicted"/>
<sequence>MVAHRERQLEAQELELVRAAEGLTVTARIRQAEQLGRDLERQRVVQLIDLQLETLKRGGLNALSLEHLRRQVVEVEG</sequence>
<protein>
    <submittedName>
        <fullName evidence="1">Uncharacterized protein</fullName>
    </submittedName>
</protein>
<name>A0A964V0B4_9PROT</name>
<evidence type="ECO:0000313" key="1">
    <source>
        <dbReference type="EMBL" id="NBN88311.1"/>
    </source>
</evidence>
<accession>A0A964V0B4</accession>